<protein>
    <submittedName>
        <fullName evidence="3">Redoxin domain-containing protein</fullName>
    </submittedName>
</protein>
<dbReference type="InterPro" id="IPR013766">
    <property type="entry name" value="Thioredoxin_domain"/>
</dbReference>
<dbReference type="PANTHER" id="PTHR43640">
    <property type="entry name" value="OS07G0260300 PROTEIN"/>
    <property type="match status" value="1"/>
</dbReference>
<dbReference type="RefSeq" id="WP_066753217.1">
    <property type="nucleotide sequence ID" value="NZ_JBHUMB010000005.1"/>
</dbReference>
<keyword evidence="1" id="KW-0732">Signal</keyword>
<dbReference type="Proteomes" id="UP001597418">
    <property type="component" value="Unassembled WGS sequence"/>
</dbReference>
<evidence type="ECO:0000313" key="3">
    <source>
        <dbReference type="EMBL" id="MFD2741981.1"/>
    </source>
</evidence>
<dbReference type="PROSITE" id="PS51352">
    <property type="entry name" value="THIOREDOXIN_2"/>
    <property type="match status" value="1"/>
</dbReference>
<feature type="domain" description="Thioredoxin" evidence="2">
    <location>
        <begin position="11"/>
        <end position="153"/>
    </location>
</feature>
<dbReference type="InterPro" id="IPR047262">
    <property type="entry name" value="PRX-like1"/>
</dbReference>
<proteinExistence type="predicted"/>
<accession>A0ABW5UAJ1</accession>
<organism evidence="3 4">
    <name type="scientific">Sphingobacterium populi</name>
    <dbReference type="NCBI Taxonomy" id="1812824"/>
    <lineage>
        <taxon>Bacteria</taxon>
        <taxon>Pseudomonadati</taxon>
        <taxon>Bacteroidota</taxon>
        <taxon>Sphingobacteriia</taxon>
        <taxon>Sphingobacteriales</taxon>
        <taxon>Sphingobacteriaceae</taxon>
        <taxon>Sphingobacterium</taxon>
    </lineage>
</organism>
<sequence>MPITSTLRSLLVFISLLLSHALVAQQHNFEKHTLLDIFTELPYHIDTQKPLVLFFLSPECPLCQNYTQTIIQLNQQYKSKIQFLGIFPGKAYAPDVIRKFAEKYALDIALYQDSDFELTRDVGATVTPSVALYNTEGVQYFGAIDNALQELGKKRVVVTDFYLKDAIESLLHHEPIRISKTVAKGCFINMR</sequence>
<evidence type="ECO:0000313" key="4">
    <source>
        <dbReference type="Proteomes" id="UP001597418"/>
    </source>
</evidence>
<name>A0ABW5UAJ1_9SPHI</name>
<dbReference type="Pfam" id="PF00578">
    <property type="entry name" value="AhpC-TSA"/>
    <property type="match status" value="1"/>
</dbReference>
<evidence type="ECO:0000256" key="1">
    <source>
        <dbReference type="SAM" id="SignalP"/>
    </source>
</evidence>
<evidence type="ECO:0000259" key="2">
    <source>
        <dbReference type="PROSITE" id="PS51352"/>
    </source>
</evidence>
<reference evidence="4" key="1">
    <citation type="journal article" date="2019" name="Int. J. Syst. Evol. Microbiol.">
        <title>The Global Catalogue of Microorganisms (GCM) 10K type strain sequencing project: providing services to taxonomists for standard genome sequencing and annotation.</title>
        <authorList>
            <consortium name="The Broad Institute Genomics Platform"/>
            <consortium name="The Broad Institute Genome Sequencing Center for Infectious Disease"/>
            <person name="Wu L."/>
            <person name="Ma J."/>
        </authorList>
    </citation>
    <scope>NUCLEOTIDE SEQUENCE [LARGE SCALE GENOMIC DNA]</scope>
    <source>
        <strain evidence="4">KCTC 42247</strain>
    </source>
</reference>
<dbReference type="InterPro" id="IPR036249">
    <property type="entry name" value="Thioredoxin-like_sf"/>
</dbReference>
<gene>
    <name evidence="3" type="ORF">ACFSQ6_01085</name>
</gene>
<dbReference type="Gene3D" id="3.40.30.10">
    <property type="entry name" value="Glutaredoxin"/>
    <property type="match status" value="1"/>
</dbReference>
<dbReference type="PANTHER" id="PTHR43640:SF1">
    <property type="entry name" value="THIOREDOXIN-DEPENDENT PEROXIREDOXIN"/>
    <property type="match status" value="1"/>
</dbReference>
<dbReference type="EMBL" id="JBHUMB010000005">
    <property type="protein sequence ID" value="MFD2741981.1"/>
    <property type="molecule type" value="Genomic_DNA"/>
</dbReference>
<feature type="signal peptide" evidence="1">
    <location>
        <begin position="1"/>
        <end position="24"/>
    </location>
</feature>
<keyword evidence="4" id="KW-1185">Reference proteome</keyword>
<dbReference type="InterPro" id="IPR000866">
    <property type="entry name" value="AhpC/TSA"/>
</dbReference>
<comment type="caution">
    <text evidence="3">The sequence shown here is derived from an EMBL/GenBank/DDBJ whole genome shotgun (WGS) entry which is preliminary data.</text>
</comment>
<dbReference type="SUPFAM" id="SSF52833">
    <property type="entry name" value="Thioredoxin-like"/>
    <property type="match status" value="1"/>
</dbReference>
<feature type="chain" id="PRO_5045380062" evidence="1">
    <location>
        <begin position="25"/>
        <end position="191"/>
    </location>
</feature>